<feature type="region of interest" description="Disordered" evidence="1">
    <location>
        <begin position="33"/>
        <end position="53"/>
    </location>
</feature>
<protein>
    <submittedName>
        <fullName evidence="2">Uncharacterized protein</fullName>
    </submittedName>
</protein>
<evidence type="ECO:0000313" key="2">
    <source>
        <dbReference type="EMBL" id="SEN80407.1"/>
    </source>
</evidence>
<organism evidence="2 3">
    <name type="scientific">Brachymonas denitrificans DSM 15123</name>
    <dbReference type="NCBI Taxonomy" id="1121117"/>
    <lineage>
        <taxon>Bacteria</taxon>
        <taxon>Pseudomonadati</taxon>
        <taxon>Pseudomonadota</taxon>
        <taxon>Betaproteobacteria</taxon>
        <taxon>Burkholderiales</taxon>
        <taxon>Comamonadaceae</taxon>
        <taxon>Brachymonas</taxon>
    </lineage>
</organism>
<reference evidence="2 3" key="1">
    <citation type="submission" date="2016-10" db="EMBL/GenBank/DDBJ databases">
        <authorList>
            <person name="de Groot N.N."/>
        </authorList>
    </citation>
    <scope>NUCLEOTIDE SEQUENCE [LARGE SCALE GENOMIC DNA]</scope>
    <source>
        <strain evidence="2 3">DSM 15123</strain>
    </source>
</reference>
<dbReference type="STRING" id="1121117.SAMN02745977_02061"/>
<dbReference type="EMBL" id="FOCW01000007">
    <property type="protein sequence ID" value="SEN80407.1"/>
    <property type="molecule type" value="Genomic_DNA"/>
</dbReference>
<accession>A0A1H8JJF6</accession>
<feature type="compositionally biased region" description="Polar residues" evidence="1">
    <location>
        <begin position="44"/>
        <end position="53"/>
    </location>
</feature>
<proteinExistence type="predicted"/>
<name>A0A1H8JJF6_9BURK</name>
<evidence type="ECO:0000256" key="1">
    <source>
        <dbReference type="SAM" id="MobiDB-lite"/>
    </source>
</evidence>
<dbReference type="AlphaFoldDB" id="A0A1H8JJF6"/>
<gene>
    <name evidence="2" type="ORF">SAMN02745977_02061</name>
</gene>
<dbReference type="Proteomes" id="UP000199531">
    <property type="component" value="Unassembled WGS sequence"/>
</dbReference>
<dbReference type="RefSeq" id="WP_159430748.1">
    <property type="nucleotide sequence ID" value="NZ_FOCW01000007.1"/>
</dbReference>
<sequence>MKKLTLLAAVLAAVGYVFRNECKGMCSSLCSKDKSTVPPENGSVIPQDSNAPV</sequence>
<evidence type="ECO:0000313" key="3">
    <source>
        <dbReference type="Proteomes" id="UP000199531"/>
    </source>
</evidence>
<keyword evidence="3" id="KW-1185">Reference proteome</keyword>